<reference evidence="3 4" key="1">
    <citation type="journal article" date="2013" name="Genome Biol.">
        <title>Genome of Acanthamoeba castellanii highlights extensive lateral gene transfer and early evolution of tyrosine kinase signaling.</title>
        <authorList>
            <person name="Clarke M."/>
            <person name="Lohan A.J."/>
            <person name="Liu B."/>
            <person name="Lagkouvardos I."/>
            <person name="Roy S."/>
            <person name="Zafar N."/>
            <person name="Bertelli C."/>
            <person name="Schilde C."/>
            <person name="Kianianmomeni A."/>
            <person name="Burglin T.R."/>
            <person name="Frech C."/>
            <person name="Turcotte B."/>
            <person name="Kopec K.O."/>
            <person name="Synnott J.M."/>
            <person name="Choo C."/>
            <person name="Paponov I."/>
            <person name="Finkler A."/>
            <person name="Soon Heng Tan C."/>
            <person name="Hutchins A.P."/>
            <person name="Weinmeier T."/>
            <person name="Rattei T."/>
            <person name="Chu J.S."/>
            <person name="Gimenez G."/>
            <person name="Irimia M."/>
            <person name="Rigden D.J."/>
            <person name="Fitzpatrick D.A."/>
            <person name="Lorenzo-Morales J."/>
            <person name="Bateman A."/>
            <person name="Chiu C.H."/>
            <person name="Tang P."/>
            <person name="Hegemann P."/>
            <person name="Fromm H."/>
            <person name="Raoult D."/>
            <person name="Greub G."/>
            <person name="Miranda-Saavedra D."/>
            <person name="Chen N."/>
            <person name="Nash P."/>
            <person name="Ginger M.L."/>
            <person name="Horn M."/>
            <person name="Schaap P."/>
            <person name="Caler L."/>
            <person name="Loftus B."/>
        </authorList>
    </citation>
    <scope>NUCLEOTIDE SEQUENCE [LARGE SCALE GENOMIC DNA]</scope>
    <source>
        <strain evidence="3 4">Neff</strain>
    </source>
</reference>
<accession>L8GSW7</accession>
<proteinExistence type="predicted"/>
<evidence type="ECO:0000256" key="2">
    <source>
        <dbReference type="SAM" id="MobiDB-lite"/>
    </source>
</evidence>
<dbReference type="AlphaFoldDB" id="L8GSW7"/>
<keyword evidence="1" id="KW-0175">Coiled coil</keyword>
<gene>
    <name evidence="3" type="ORF">ACA1_218910</name>
</gene>
<dbReference type="Proteomes" id="UP000011083">
    <property type="component" value="Unassembled WGS sequence"/>
</dbReference>
<feature type="coiled-coil region" evidence="1">
    <location>
        <begin position="209"/>
        <end position="246"/>
    </location>
</feature>
<evidence type="ECO:0000313" key="3">
    <source>
        <dbReference type="EMBL" id="ELR15216.1"/>
    </source>
</evidence>
<dbReference type="GeneID" id="14915730"/>
<name>L8GSW7_ACACF</name>
<keyword evidence="4" id="KW-1185">Reference proteome</keyword>
<evidence type="ECO:0000256" key="1">
    <source>
        <dbReference type="SAM" id="Coils"/>
    </source>
</evidence>
<organism evidence="3 4">
    <name type="scientific">Acanthamoeba castellanii (strain ATCC 30010 / Neff)</name>
    <dbReference type="NCBI Taxonomy" id="1257118"/>
    <lineage>
        <taxon>Eukaryota</taxon>
        <taxon>Amoebozoa</taxon>
        <taxon>Discosea</taxon>
        <taxon>Longamoebia</taxon>
        <taxon>Centramoebida</taxon>
        <taxon>Acanthamoebidae</taxon>
        <taxon>Acanthamoeba</taxon>
    </lineage>
</organism>
<evidence type="ECO:0000313" key="4">
    <source>
        <dbReference type="Proteomes" id="UP000011083"/>
    </source>
</evidence>
<dbReference type="KEGG" id="acan:ACA1_218910"/>
<sequence>MVLLAANGLNVASHVALEGLFRHGPQFVLERNLKALIGLGLDLNMRHPLTGAPPIHYLGAQFAPLLARYGANVDAQHQTQLSASACMNCRSSATALPVYTESAPHRYHGELGPRSARLNNADNKLLSSFCPTTQAARTRKAPSPQSRHRTDAAPSGDRATADASRNRTNAQPAPPFGRLDEERETTGGALGGPPTGDGAISGVCLAEALNGLVKRVRQLEHDNARLKKRQRKHREALRELRSLVAQHQHAPPHSDQPRLEQKADRCRPAAAAAAAAIPHQPYCPQASSPVVISDRVVLQQFPFLRDYDMRGRPFVGADPGKPTLVSYFAGPLQARHMFVNPQLCRLVGHSQEDLLFSKPRTFMILVPDKTWQLHRLLFGTG</sequence>
<dbReference type="VEuPathDB" id="AmoebaDB:ACA1_218910"/>
<dbReference type="RefSeq" id="XP_004337229.1">
    <property type="nucleotide sequence ID" value="XM_004337181.1"/>
</dbReference>
<feature type="region of interest" description="Disordered" evidence="2">
    <location>
        <begin position="129"/>
        <end position="196"/>
    </location>
</feature>
<evidence type="ECO:0008006" key="5">
    <source>
        <dbReference type="Google" id="ProtNLM"/>
    </source>
</evidence>
<dbReference type="EMBL" id="KB008036">
    <property type="protein sequence ID" value="ELR15216.1"/>
    <property type="molecule type" value="Genomic_DNA"/>
</dbReference>
<protein>
    <recommendedName>
        <fullName evidence="5">PAS domain-containing protein</fullName>
    </recommendedName>
</protein>